<evidence type="ECO:0000259" key="8">
    <source>
        <dbReference type="PROSITE" id="PS50928"/>
    </source>
</evidence>
<feature type="transmembrane region" description="Helical" evidence="7">
    <location>
        <begin position="19"/>
        <end position="39"/>
    </location>
</feature>
<accession>A0ABT9BP01</accession>
<dbReference type="PANTHER" id="PTHR43744">
    <property type="entry name" value="ABC TRANSPORTER PERMEASE PROTEIN MG189-RELATED-RELATED"/>
    <property type="match status" value="1"/>
</dbReference>
<evidence type="ECO:0000313" key="10">
    <source>
        <dbReference type="Proteomes" id="UP001241072"/>
    </source>
</evidence>
<sequence>MSAVTAASARRRMVRMPGILKYSLIALFAVPWVGVPLWLMVVNSFKTQGEAAELSLALPEQWAIVENFSAVITQGNYLTGLRNSLLVAVPTIIVVLLLGSAAAWAYARTTSRSFQFFFYVTSLSILLPPAVIPTIYVLTTLQLDGSVAGYALMMMGTRMGLVVFLITGFVRSLPLELEEAAAIDGASRLRIFFSLMLPLLRPVLFVGGVLLVITVWNDFFFGVLLLKTSANATLPLTLYSFASASTTSLRWNLVFAHVIMTSLPLVITYLLAQRQVLAGLTEGGLKG</sequence>
<protein>
    <submittedName>
        <fullName evidence="9">Carbohydrate ABC transporter permease</fullName>
    </submittedName>
</protein>
<keyword evidence="2 7" id="KW-0813">Transport</keyword>
<dbReference type="Pfam" id="PF00528">
    <property type="entry name" value="BPD_transp_1"/>
    <property type="match status" value="1"/>
</dbReference>
<keyword evidence="5 7" id="KW-1133">Transmembrane helix</keyword>
<dbReference type="PANTHER" id="PTHR43744:SF12">
    <property type="entry name" value="ABC TRANSPORTER PERMEASE PROTEIN MG189-RELATED"/>
    <property type="match status" value="1"/>
</dbReference>
<feature type="transmembrane region" description="Helical" evidence="7">
    <location>
        <begin position="116"/>
        <end position="138"/>
    </location>
</feature>
<evidence type="ECO:0000313" key="9">
    <source>
        <dbReference type="EMBL" id="MDO7882753.1"/>
    </source>
</evidence>
<dbReference type="PROSITE" id="PS50928">
    <property type="entry name" value="ABC_TM1"/>
    <property type="match status" value="1"/>
</dbReference>
<feature type="transmembrane region" description="Helical" evidence="7">
    <location>
        <begin position="191"/>
        <end position="213"/>
    </location>
</feature>
<comment type="caution">
    <text evidence="9">The sequence shown here is derived from an EMBL/GenBank/DDBJ whole genome shotgun (WGS) entry which is preliminary data.</text>
</comment>
<organism evidence="9 10">
    <name type="scientific">Antiquaquibacter soli</name>
    <dbReference type="NCBI Taxonomy" id="3064523"/>
    <lineage>
        <taxon>Bacteria</taxon>
        <taxon>Bacillati</taxon>
        <taxon>Actinomycetota</taxon>
        <taxon>Actinomycetes</taxon>
        <taxon>Micrococcales</taxon>
        <taxon>Microbacteriaceae</taxon>
        <taxon>Antiquaquibacter</taxon>
    </lineage>
</organism>
<feature type="domain" description="ABC transmembrane type-1" evidence="8">
    <location>
        <begin position="81"/>
        <end position="272"/>
    </location>
</feature>
<feature type="transmembrane region" description="Helical" evidence="7">
    <location>
        <begin position="85"/>
        <end position="107"/>
    </location>
</feature>
<keyword evidence="3" id="KW-1003">Cell membrane</keyword>
<evidence type="ECO:0000256" key="5">
    <source>
        <dbReference type="ARBA" id="ARBA00022989"/>
    </source>
</evidence>
<dbReference type="InterPro" id="IPR000515">
    <property type="entry name" value="MetI-like"/>
</dbReference>
<feature type="transmembrane region" description="Helical" evidence="7">
    <location>
        <begin position="219"/>
        <end position="241"/>
    </location>
</feature>
<dbReference type="Gene3D" id="1.10.3720.10">
    <property type="entry name" value="MetI-like"/>
    <property type="match status" value="1"/>
</dbReference>
<dbReference type="EMBL" id="JAUQUB010000002">
    <property type="protein sequence ID" value="MDO7882753.1"/>
    <property type="molecule type" value="Genomic_DNA"/>
</dbReference>
<evidence type="ECO:0000256" key="3">
    <source>
        <dbReference type="ARBA" id="ARBA00022475"/>
    </source>
</evidence>
<name>A0ABT9BP01_9MICO</name>
<dbReference type="RefSeq" id="WP_305003186.1">
    <property type="nucleotide sequence ID" value="NZ_JAUQUB010000002.1"/>
</dbReference>
<keyword evidence="10" id="KW-1185">Reference proteome</keyword>
<evidence type="ECO:0000256" key="7">
    <source>
        <dbReference type="RuleBase" id="RU363032"/>
    </source>
</evidence>
<proteinExistence type="inferred from homology"/>
<evidence type="ECO:0000256" key="1">
    <source>
        <dbReference type="ARBA" id="ARBA00004651"/>
    </source>
</evidence>
<feature type="transmembrane region" description="Helical" evidence="7">
    <location>
        <begin position="150"/>
        <end position="170"/>
    </location>
</feature>
<gene>
    <name evidence="9" type="ORF">Q5716_11005</name>
</gene>
<dbReference type="Proteomes" id="UP001241072">
    <property type="component" value="Unassembled WGS sequence"/>
</dbReference>
<reference evidence="9 10" key="1">
    <citation type="submission" date="2023-07" db="EMBL/GenBank/DDBJ databases">
        <title>Protaetiibacter sp. nov WY-16 isolated from soil.</title>
        <authorList>
            <person name="Liu B."/>
            <person name="Wan Y."/>
        </authorList>
    </citation>
    <scope>NUCLEOTIDE SEQUENCE [LARGE SCALE GENOMIC DNA]</scope>
    <source>
        <strain evidence="9 10">WY-16</strain>
    </source>
</reference>
<dbReference type="InterPro" id="IPR035906">
    <property type="entry name" value="MetI-like_sf"/>
</dbReference>
<evidence type="ECO:0000256" key="6">
    <source>
        <dbReference type="ARBA" id="ARBA00023136"/>
    </source>
</evidence>
<dbReference type="CDD" id="cd06261">
    <property type="entry name" value="TM_PBP2"/>
    <property type="match status" value="1"/>
</dbReference>
<evidence type="ECO:0000256" key="4">
    <source>
        <dbReference type="ARBA" id="ARBA00022692"/>
    </source>
</evidence>
<comment type="similarity">
    <text evidence="7">Belongs to the binding-protein-dependent transport system permease family.</text>
</comment>
<comment type="subcellular location">
    <subcellularLocation>
        <location evidence="1 7">Cell membrane</location>
        <topology evidence="1 7">Multi-pass membrane protein</topology>
    </subcellularLocation>
</comment>
<keyword evidence="6 7" id="KW-0472">Membrane</keyword>
<keyword evidence="4 7" id="KW-0812">Transmembrane</keyword>
<evidence type="ECO:0000256" key="2">
    <source>
        <dbReference type="ARBA" id="ARBA00022448"/>
    </source>
</evidence>
<dbReference type="SUPFAM" id="SSF161098">
    <property type="entry name" value="MetI-like"/>
    <property type="match status" value="1"/>
</dbReference>
<feature type="transmembrane region" description="Helical" evidence="7">
    <location>
        <begin position="253"/>
        <end position="272"/>
    </location>
</feature>